<gene>
    <name evidence="1" type="ORF">RCL2_002968700</name>
</gene>
<sequence length="188" mass="22174">MRPQQVTVTTPEKPTLYKPTMQHLAKHFSVNVNEQCVIMKVDYVDIMPSQIRSWLINILLSEEVFESAIMESPNPTPFKQVCKTILYDFFSMTHEGPLNRFIGERKYTMDRIVPLFNQDYLDKDTEKARNICVYMVQCIGDQITLSQIYLDKKHFYKISQIKSAMLPFSFDEVEKFMEVFELLYALMN</sequence>
<comment type="caution">
    <text evidence="1">The sequence shown here is derived from an EMBL/GenBank/DDBJ whole genome shotgun (WGS) entry which is preliminary data.</text>
</comment>
<accession>A0A8H3R572</accession>
<organism evidence="1 2">
    <name type="scientific">Rhizophagus clarus</name>
    <dbReference type="NCBI Taxonomy" id="94130"/>
    <lineage>
        <taxon>Eukaryota</taxon>
        <taxon>Fungi</taxon>
        <taxon>Fungi incertae sedis</taxon>
        <taxon>Mucoromycota</taxon>
        <taxon>Glomeromycotina</taxon>
        <taxon>Glomeromycetes</taxon>
        <taxon>Glomerales</taxon>
        <taxon>Glomeraceae</taxon>
        <taxon>Rhizophagus</taxon>
    </lineage>
</organism>
<protein>
    <submittedName>
        <fullName evidence="1">Uncharacterized protein</fullName>
    </submittedName>
</protein>
<dbReference type="Proteomes" id="UP000615446">
    <property type="component" value="Unassembled WGS sequence"/>
</dbReference>
<name>A0A8H3R572_9GLOM</name>
<dbReference type="EMBL" id="BLAL01000321">
    <property type="protein sequence ID" value="GET03343.1"/>
    <property type="molecule type" value="Genomic_DNA"/>
</dbReference>
<evidence type="ECO:0000313" key="2">
    <source>
        <dbReference type="Proteomes" id="UP000615446"/>
    </source>
</evidence>
<dbReference type="OrthoDB" id="2407081at2759"/>
<proteinExistence type="predicted"/>
<reference evidence="1" key="1">
    <citation type="submission" date="2019-10" db="EMBL/GenBank/DDBJ databases">
        <title>Conservation and host-specific expression of non-tandemly repeated heterogenous ribosome RNA gene in arbuscular mycorrhizal fungi.</title>
        <authorList>
            <person name="Maeda T."/>
            <person name="Kobayashi Y."/>
            <person name="Nakagawa T."/>
            <person name="Ezawa T."/>
            <person name="Yamaguchi K."/>
            <person name="Bino T."/>
            <person name="Nishimoto Y."/>
            <person name="Shigenobu S."/>
            <person name="Kawaguchi M."/>
        </authorList>
    </citation>
    <scope>NUCLEOTIDE SEQUENCE</scope>
    <source>
        <strain evidence="1">HR1</strain>
    </source>
</reference>
<evidence type="ECO:0000313" key="1">
    <source>
        <dbReference type="EMBL" id="GET03343.1"/>
    </source>
</evidence>
<dbReference type="AlphaFoldDB" id="A0A8H3R572"/>